<dbReference type="Proteomes" id="UP000230423">
    <property type="component" value="Unassembled WGS sequence"/>
</dbReference>
<evidence type="ECO:0000256" key="5">
    <source>
        <dbReference type="ARBA" id="ARBA00022889"/>
    </source>
</evidence>
<keyword evidence="5" id="KW-0130">Cell adhesion</keyword>
<feature type="domain" description="Reelin" evidence="9">
    <location>
        <begin position="363"/>
        <end position="537"/>
    </location>
</feature>
<evidence type="ECO:0000313" key="12">
    <source>
        <dbReference type="Proteomes" id="UP000230423"/>
    </source>
</evidence>
<evidence type="ECO:0000256" key="1">
    <source>
        <dbReference type="ARBA" id="ARBA00004498"/>
    </source>
</evidence>
<name>A0A2G9URC4_TELCI</name>
<keyword evidence="8" id="KW-0812">Transmembrane</keyword>
<feature type="region of interest" description="Disordered" evidence="7">
    <location>
        <begin position="322"/>
        <end position="346"/>
    </location>
</feature>
<dbReference type="InterPro" id="IPR002861">
    <property type="entry name" value="Reeler_dom"/>
</dbReference>
<proteinExistence type="predicted"/>
<evidence type="ECO:0000259" key="9">
    <source>
        <dbReference type="PROSITE" id="PS51019"/>
    </source>
</evidence>
<feature type="domain" description="Spondin" evidence="10">
    <location>
        <begin position="537"/>
        <end position="728"/>
    </location>
</feature>
<reference evidence="11 12" key="1">
    <citation type="submission" date="2015-09" db="EMBL/GenBank/DDBJ databases">
        <title>Draft genome of the parasitic nematode Teladorsagia circumcincta isolate WARC Sus (inbred).</title>
        <authorList>
            <person name="Mitreva M."/>
        </authorList>
    </citation>
    <scope>NUCLEOTIDE SEQUENCE [LARGE SCALE GENOMIC DNA]</scope>
    <source>
        <strain evidence="11 12">S</strain>
    </source>
</reference>
<keyword evidence="3" id="KW-0964">Secreted</keyword>
<dbReference type="PANTHER" id="PTHR11311">
    <property type="entry name" value="SPONDIN"/>
    <property type="match status" value="1"/>
</dbReference>
<dbReference type="InterPro" id="IPR036383">
    <property type="entry name" value="TSP1_rpt_sf"/>
</dbReference>
<feature type="non-terminal residue" evidence="11">
    <location>
        <position position="912"/>
    </location>
</feature>
<evidence type="ECO:0000313" key="11">
    <source>
        <dbReference type="EMBL" id="PIO72262.1"/>
    </source>
</evidence>
<feature type="transmembrane region" description="Helical" evidence="8">
    <location>
        <begin position="209"/>
        <end position="232"/>
    </location>
</feature>
<evidence type="ECO:0000256" key="6">
    <source>
        <dbReference type="ARBA" id="ARBA00030964"/>
    </source>
</evidence>
<keyword evidence="4" id="KW-0677">Repeat</keyword>
<dbReference type="Pfam" id="PF06468">
    <property type="entry name" value="Spond_N"/>
    <property type="match status" value="1"/>
</dbReference>
<dbReference type="InterPro" id="IPR042307">
    <property type="entry name" value="Reeler_sf"/>
</dbReference>
<feature type="region of interest" description="Disordered" evidence="7">
    <location>
        <begin position="90"/>
        <end position="140"/>
    </location>
</feature>
<dbReference type="CDD" id="cd08544">
    <property type="entry name" value="Reeler"/>
    <property type="match status" value="1"/>
</dbReference>
<comment type="subcellular location">
    <subcellularLocation>
        <location evidence="1">Secreted</location>
        <location evidence="1">Extracellular space</location>
        <location evidence="1">Extracellular matrix</location>
    </subcellularLocation>
</comment>
<evidence type="ECO:0000256" key="8">
    <source>
        <dbReference type="SAM" id="Phobius"/>
    </source>
</evidence>
<dbReference type="InterPro" id="IPR038678">
    <property type="entry name" value="Spondin_N_sf"/>
</dbReference>
<dbReference type="OrthoDB" id="347314at2759"/>
<feature type="transmembrane region" description="Helical" evidence="8">
    <location>
        <begin position="157"/>
        <end position="179"/>
    </location>
</feature>
<evidence type="ECO:0000256" key="7">
    <source>
        <dbReference type="SAM" id="MobiDB-lite"/>
    </source>
</evidence>
<organism evidence="11 12">
    <name type="scientific">Teladorsagia circumcincta</name>
    <name type="common">Brown stomach worm</name>
    <name type="synonym">Ostertagia circumcincta</name>
    <dbReference type="NCBI Taxonomy" id="45464"/>
    <lineage>
        <taxon>Eukaryota</taxon>
        <taxon>Metazoa</taxon>
        <taxon>Ecdysozoa</taxon>
        <taxon>Nematoda</taxon>
        <taxon>Chromadorea</taxon>
        <taxon>Rhabditida</taxon>
        <taxon>Rhabditina</taxon>
        <taxon>Rhabditomorpha</taxon>
        <taxon>Strongyloidea</taxon>
        <taxon>Trichostrongylidae</taxon>
        <taxon>Teladorsagia</taxon>
    </lineage>
</organism>
<gene>
    <name evidence="11" type="ORF">TELCIR_05813</name>
</gene>
<sequence length="912" mass="102042">MASLRDFGKYTKYTDGTTTLQMLPDLENCDCDQEREAERQNSTRSCPGSFPASVARRAQFPRRSLKELRIDVGKNLEPLVHRAKQGLERITEDPLSPASADEKPVAPPRTLRARVKEAAPASAGGQRATSPVSAASDPPMSERSVAERIEQTLHTHYYTIAYTLVIVAYLIGFGEYLYFRLVSILIPERTYYHPSCQEKQDRRVGKDGFHYGVSIGAFIAIALFQLFCFFALTISENWTVCKTEYNPLNQIVKMQHDLAAHIRKTVSQSMYRTFCESNHPVRAAPLPASLINGIRSQTSTLESNLSQDAAAPQQAPLQAPLRTASPQNLPPLEPVQYTESPRRPSNPFSLRPCDEIALHSMRLLAFLLTVLLTYAKDCSIKPYEAKGPKRPGSHGYAIEVKPATGENITSDGFIPGETYKVSIRGWRTKFIVRTFRGFVLSALFEDGKPAGKFEVVRGKGDARTSPGCRKAGVSHSNLRPKTSIEATWKAPDVSTGCVIFRASVIESKYVWYSEENQLTKKFCIEEGYQKVVPVDDPNLECCACDQAKYELEFIGIWSKETHPKEFPTLEHLTHFTDMLGASHSKNYSLWKIGGISTDGMKEIAEWGNTFKAEAEAKEKAAEVRTLMKVKGLWYPEVQGRTKSSFVVNKYHHLASLATMFGPSPDWCVGISSVNLCLPDCSWVAERTFDLLPFDAGTDSGPTYMSPNSPLEPRAPIKFITTKDDPLSPFYSIETDVIPPLAKLILRRTEVIPMRCQADDEYRREAFNITNTSEDEEYKDRRECLMSNWGSWSLCSATCGKGIRMRSRVPKCSTAIARQRNDSSAMQKSTNVKTRKLSTQNALWDRGNRGVNAQSLVVMVRGAEHGESGDDCSVTPDPLCRTTSWSEWSPCSASCDDGIRVRTRLFFYAEHEQ</sequence>
<dbReference type="Gene3D" id="2.60.40.4060">
    <property type="entry name" value="Reeler domain"/>
    <property type="match status" value="1"/>
</dbReference>
<dbReference type="Gene3D" id="2.60.40.2130">
    <property type="entry name" value="F-spondin domain"/>
    <property type="match status" value="1"/>
</dbReference>
<dbReference type="PROSITE" id="PS51020">
    <property type="entry name" value="SPONDIN"/>
    <property type="match status" value="1"/>
</dbReference>
<keyword evidence="3" id="KW-0272">Extracellular matrix</keyword>
<dbReference type="Pfam" id="PF02014">
    <property type="entry name" value="Reeler"/>
    <property type="match status" value="1"/>
</dbReference>
<protein>
    <recommendedName>
        <fullName evidence="2">Spondin-1</fullName>
    </recommendedName>
    <alternativeName>
        <fullName evidence="6">F-spondin</fullName>
    </alternativeName>
</protein>
<dbReference type="PROSITE" id="PS50092">
    <property type="entry name" value="TSP1"/>
    <property type="match status" value="2"/>
</dbReference>
<dbReference type="NCBIfam" id="NF038123">
    <property type="entry name" value="NF038123_dom"/>
    <property type="match status" value="1"/>
</dbReference>
<keyword evidence="8" id="KW-0472">Membrane</keyword>
<keyword evidence="12" id="KW-1185">Reference proteome</keyword>
<dbReference type="PROSITE" id="PS51019">
    <property type="entry name" value="REELIN"/>
    <property type="match status" value="1"/>
</dbReference>
<dbReference type="Gene3D" id="2.20.100.10">
    <property type="entry name" value="Thrombospondin type-1 (TSP1) repeat"/>
    <property type="match status" value="2"/>
</dbReference>
<dbReference type="GO" id="GO:0031012">
    <property type="term" value="C:extracellular matrix"/>
    <property type="evidence" value="ECO:0007669"/>
    <property type="project" value="TreeGrafter"/>
</dbReference>
<dbReference type="SMART" id="SM00209">
    <property type="entry name" value="TSP1"/>
    <property type="match status" value="2"/>
</dbReference>
<keyword evidence="8" id="KW-1133">Transmembrane helix</keyword>
<dbReference type="GO" id="GO:0007155">
    <property type="term" value="P:cell adhesion"/>
    <property type="evidence" value="ECO:0007669"/>
    <property type="project" value="UniProtKB-KW"/>
</dbReference>
<dbReference type="PANTHER" id="PTHR11311:SF16">
    <property type="entry name" value="SPONDIN-1"/>
    <property type="match status" value="1"/>
</dbReference>
<evidence type="ECO:0000256" key="3">
    <source>
        <dbReference type="ARBA" id="ARBA00022530"/>
    </source>
</evidence>
<dbReference type="InterPro" id="IPR009465">
    <property type="entry name" value="Spondin_N"/>
</dbReference>
<dbReference type="FunFam" id="2.60.40.2130:FF:000002">
    <property type="entry name" value="Putative Spondin-1"/>
    <property type="match status" value="1"/>
</dbReference>
<dbReference type="EMBL" id="KZ345722">
    <property type="protein sequence ID" value="PIO72262.1"/>
    <property type="molecule type" value="Genomic_DNA"/>
</dbReference>
<dbReference type="AlphaFoldDB" id="A0A2G9URC4"/>
<evidence type="ECO:0000256" key="2">
    <source>
        <dbReference type="ARBA" id="ARBA00019594"/>
    </source>
</evidence>
<dbReference type="SUPFAM" id="SSF82895">
    <property type="entry name" value="TSP-1 type 1 repeat"/>
    <property type="match status" value="2"/>
</dbReference>
<accession>A0A2G9URC4</accession>
<dbReference type="InterPro" id="IPR051418">
    <property type="entry name" value="Spondin/Thrombospondin_T1"/>
</dbReference>
<evidence type="ECO:0000256" key="4">
    <source>
        <dbReference type="ARBA" id="ARBA00022737"/>
    </source>
</evidence>
<dbReference type="InterPro" id="IPR000884">
    <property type="entry name" value="TSP1_rpt"/>
</dbReference>
<evidence type="ECO:0000259" key="10">
    <source>
        <dbReference type="PROSITE" id="PS51020"/>
    </source>
</evidence>
<dbReference type="Pfam" id="PF00090">
    <property type="entry name" value="TSP_1"/>
    <property type="match status" value="2"/>
</dbReference>